<feature type="region of interest" description="Disordered" evidence="8">
    <location>
        <begin position="1"/>
        <end position="50"/>
    </location>
</feature>
<comment type="subcellular location">
    <subcellularLocation>
        <location evidence="1 7">Cell membrane</location>
        <topology evidence="1 7">Multi-pass membrane protein</topology>
    </subcellularLocation>
</comment>
<keyword evidence="2 7" id="KW-0813">Transport</keyword>
<evidence type="ECO:0000256" key="4">
    <source>
        <dbReference type="ARBA" id="ARBA00022692"/>
    </source>
</evidence>
<dbReference type="STRING" id="758803.SAMN05421803_110183"/>
<evidence type="ECO:0000313" key="10">
    <source>
        <dbReference type="EMBL" id="SHJ86117.1"/>
    </source>
</evidence>
<organism evidence="10 11">
    <name type="scientific">Nocardiopsis flavescens</name>
    <dbReference type="NCBI Taxonomy" id="758803"/>
    <lineage>
        <taxon>Bacteria</taxon>
        <taxon>Bacillati</taxon>
        <taxon>Actinomycetota</taxon>
        <taxon>Actinomycetes</taxon>
        <taxon>Streptosporangiales</taxon>
        <taxon>Nocardiopsidaceae</taxon>
        <taxon>Nocardiopsis</taxon>
    </lineage>
</organism>
<protein>
    <submittedName>
        <fullName evidence="10">Multiple sugar transport system permease protein/trehalose/maltose transport system permease protein</fullName>
    </submittedName>
</protein>
<accession>A0A1M6MRM5</accession>
<dbReference type="Gene3D" id="1.10.3720.10">
    <property type="entry name" value="MetI-like"/>
    <property type="match status" value="1"/>
</dbReference>
<evidence type="ECO:0000256" key="2">
    <source>
        <dbReference type="ARBA" id="ARBA00022448"/>
    </source>
</evidence>
<feature type="transmembrane region" description="Helical" evidence="7">
    <location>
        <begin position="149"/>
        <end position="169"/>
    </location>
</feature>
<dbReference type="GO" id="GO:0005886">
    <property type="term" value="C:plasma membrane"/>
    <property type="evidence" value="ECO:0007669"/>
    <property type="project" value="UniProtKB-SubCell"/>
</dbReference>
<evidence type="ECO:0000256" key="3">
    <source>
        <dbReference type="ARBA" id="ARBA00022475"/>
    </source>
</evidence>
<feature type="transmembrane region" description="Helical" evidence="7">
    <location>
        <begin position="299"/>
        <end position="319"/>
    </location>
</feature>
<evidence type="ECO:0000256" key="5">
    <source>
        <dbReference type="ARBA" id="ARBA00022989"/>
    </source>
</evidence>
<dbReference type="CDD" id="cd06261">
    <property type="entry name" value="TM_PBP2"/>
    <property type="match status" value="1"/>
</dbReference>
<reference evidence="10 11" key="1">
    <citation type="submission" date="2016-11" db="EMBL/GenBank/DDBJ databases">
        <authorList>
            <person name="Jaros S."/>
            <person name="Januszkiewicz K."/>
            <person name="Wedrychowicz H."/>
        </authorList>
    </citation>
    <scope>NUCLEOTIDE SEQUENCE [LARGE SCALE GENOMIC DNA]</scope>
    <source>
        <strain evidence="10 11">CGMCC 4.5723</strain>
    </source>
</reference>
<keyword evidence="4 7" id="KW-0812">Transmembrane</keyword>
<dbReference type="InterPro" id="IPR035906">
    <property type="entry name" value="MetI-like_sf"/>
</dbReference>
<keyword evidence="11" id="KW-1185">Reference proteome</keyword>
<dbReference type="Pfam" id="PF00528">
    <property type="entry name" value="BPD_transp_1"/>
    <property type="match status" value="1"/>
</dbReference>
<gene>
    <name evidence="10" type="ORF">SAMN05421803_110183</name>
</gene>
<feature type="compositionally biased region" description="Gly residues" evidence="8">
    <location>
        <begin position="22"/>
        <end position="40"/>
    </location>
</feature>
<evidence type="ECO:0000259" key="9">
    <source>
        <dbReference type="PROSITE" id="PS50928"/>
    </source>
</evidence>
<dbReference type="EMBL" id="FQZK01000010">
    <property type="protein sequence ID" value="SHJ86117.1"/>
    <property type="molecule type" value="Genomic_DNA"/>
</dbReference>
<evidence type="ECO:0000256" key="6">
    <source>
        <dbReference type="ARBA" id="ARBA00023136"/>
    </source>
</evidence>
<dbReference type="InterPro" id="IPR000515">
    <property type="entry name" value="MetI-like"/>
</dbReference>
<feature type="transmembrane region" description="Helical" evidence="7">
    <location>
        <begin position="270"/>
        <end position="287"/>
    </location>
</feature>
<proteinExistence type="inferred from homology"/>
<keyword evidence="10" id="KW-0762">Sugar transport</keyword>
<feature type="transmembrane region" description="Helical" evidence="7">
    <location>
        <begin position="116"/>
        <end position="137"/>
    </location>
</feature>
<evidence type="ECO:0000256" key="1">
    <source>
        <dbReference type="ARBA" id="ARBA00004651"/>
    </source>
</evidence>
<evidence type="ECO:0000256" key="7">
    <source>
        <dbReference type="RuleBase" id="RU363032"/>
    </source>
</evidence>
<evidence type="ECO:0000313" key="11">
    <source>
        <dbReference type="Proteomes" id="UP000184452"/>
    </source>
</evidence>
<feature type="domain" description="ABC transmembrane type-1" evidence="9">
    <location>
        <begin position="112"/>
        <end position="318"/>
    </location>
</feature>
<keyword evidence="6 7" id="KW-0472">Membrane</keyword>
<dbReference type="PANTHER" id="PTHR43005">
    <property type="entry name" value="BLR7065 PROTEIN"/>
    <property type="match status" value="1"/>
</dbReference>
<evidence type="ECO:0000256" key="8">
    <source>
        <dbReference type="SAM" id="MobiDB-lite"/>
    </source>
</evidence>
<dbReference type="PANTHER" id="PTHR43005:SF2">
    <property type="entry name" value="INTEGRAL MEMBRANE SUGAR TRANSPORT PROTEIN"/>
    <property type="match status" value="1"/>
</dbReference>
<dbReference type="SUPFAM" id="SSF161098">
    <property type="entry name" value="MetI-like"/>
    <property type="match status" value="1"/>
</dbReference>
<keyword evidence="5 7" id="KW-1133">Transmembrane helix</keyword>
<name>A0A1M6MRM5_9ACTN</name>
<keyword evidence="3" id="KW-1003">Cell membrane</keyword>
<dbReference type="GO" id="GO:0055085">
    <property type="term" value="P:transmembrane transport"/>
    <property type="evidence" value="ECO:0007669"/>
    <property type="project" value="InterPro"/>
</dbReference>
<dbReference type="PROSITE" id="PS50928">
    <property type="entry name" value="ABC_TM1"/>
    <property type="match status" value="1"/>
</dbReference>
<dbReference type="AlphaFoldDB" id="A0A1M6MRM5"/>
<dbReference type="Proteomes" id="UP000184452">
    <property type="component" value="Unassembled WGS sequence"/>
</dbReference>
<sequence length="336" mass="36495">MAIRQSSENGRDGRTGGVPAPRGGGGGSGGGGRTARGGGRPPRRPRRRGLGERAMGRIFLTPSFAFMAVIALFPVFYAVLMSLYEIRGFHQDFAGLGNYARALTDPGFYNAALNTLVFTAASVTLEFTVGLGFALIMHQAFVGRGLTRAVILVPWVIPTAVAAQVWRYMFDHNPGFVNAVLGTDVNWLRDPVWSMVGIIAADVWKTAPFVALLLLAGLQTIPKDYYEAAEIDGAGVFQRFWSVTLPLLRPAIVVALLFRTVDALRMFDFAYVFAGYSNSLATLSVYAQRFLVAEPRLGYASALSTVTFVIVMLVGLAFISRMGRHMVGDTAREVKR</sequence>
<comment type="similarity">
    <text evidence="7">Belongs to the binding-protein-dependent transport system permease family.</text>
</comment>
<feature type="transmembrane region" description="Helical" evidence="7">
    <location>
        <begin position="54"/>
        <end position="80"/>
    </location>
</feature>